<gene>
    <name evidence="1" type="ORF">G8S56_002013</name>
</gene>
<accession>A0A757BBA1</accession>
<name>A0A757BBA1_SALER</name>
<evidence type="ECO:0000313" key="1">
    <source>
        <dbReference type="EMBL" id="HAG0331903.1"/>
    </source>
</evidence>
<organism evidence="1">
    <name type="scientific">Salmonella enterica</name>
    <name type="common">Salmonella choleraesuis</name>
    <dbReference type="NCBI Taxonomy" id="28901"/>
    <lineage>
        <taxon>Bacteria</taxon>
        <taxon>Pseudomonadati</taxon>
        <taxon>Pseudomonadota</taxon>
        <taxon>Gammaproteobacteria</taxon>
        <taxon>Enterobacterales</taxon>
        <taxon>Enterobacteriaceae</taxon>
        <taxon>Salmonella</taxon>
    </lineage>
</organism>
<sequence length="65" mass="7023">MTLVYTGNERDVFPAPAGINRDAGLYRQRTRRVPRASGDKPVSSVLISSLSCVFPAPAGISRVTF</sequence>
<reference evidence="1" key="2">
    <citation type="submission" date="2020-02" db="EMBL/GenBank/DDBJ databases">
        <authorList>
            <consortium name="NCBI Pathogen Detection Project"/>
        </authorList>
    </citation>
    <scope>NUCLEOTIDE SEQUENCE</scope>
    <source>
        <strain evidence="1">MA.CS_CA06.144</strain>
    </source>
</reference>
<comment type="caution">
    <text evidence="1">The sequence shown here is derived from an EMBL/GenBank/DDBJ whole genome shotgun (WGS) entry which is preliminary data.</text>
</comment>
<dbReference type="AlphaFoldDB" id="A0A757BBA1"/>
<proteinExistence type="predicted"/>
<dbReference type="EMBL" id="DAAXBY010000005">
    <property type="protein sequence ID" value="HAG0331903.1"/>
    <property type="molecule type" value="Genomic_DNA"/>
</dbReference>
<protein>
    <submittedName>
        <fullName evidence="1">Uncharacterized protein</fullName>
    </submittedName>
</protein>
<reference evidence="1" key="1">
    <citation type="journal article" date="2018" name="Genome Biol.">
        <title>SKESA: strategic k-mer extension for scrupulous assemblies.</title>
        <authorList>
            <person name="Souvorov A."/>
            <person name="Agarwala R."/>
            <person name="Lipman D.J."/>
        </authorList>
    </citation>
    <scope>NUCLEOTIDE SEQUENCE</scope>
    <source>
        <strain evidence="1">MA.CS_CA06.144</strain>
    </source>
</reference>